<gene>
    <name evidence="2" type="ORF">Tco_0895683</name>
</gene>
<reference evidence="2" key="1">
    <citation type="journal article" date="2022" name="Int. J. Mol. Sci.">
        <title>Draft Genome of Tanacetum Coccineum: Genomic Comparison of Closely Related Tanacetum-Family Plants.</title>
        <authorList>
            <person name="Yamashiro T."/>
            <person name="Shiraishi A."/>
            <person name="Nakayama K."/>
            <person name="Satake H."/>
        </authorList>
    </citation>
    <scope>NUCLEOTIDE SEQUENCE</scope>
</reference>
<reference evidence="2" key="2">
    <citation type="submission" date="2022-01" db="EMBL/GenBank/DDBJ databases">
        <authorList>
            <person name="Yamashiro T."/>
            <person name="Shiraishi A."/>
            <person name="Satake H."/>
            <person name="Nakayama K."/>
        </authorList>
    </citation>
    <scope>NUCLEOTIDE SEQUENCE</scope>
</reference>
<feature type="region of interest" description="Disordered" evidence="1">
    <location>
        <begin position="89"/>
        <end position="113"/>
    </location>
</feature>
<dbReference type="EMBL" id="BQNB010014236">
    <property type="protein sequence ID" value="GJT25746.1"/>
    <property type="molecule type" value="Genomic_DNA"/>
</dbReference>
<keyword evidence="3" id="KW-1185">Reference proteome</keyword>
<name>A0ABQ5CFA0_9ASTR</name>
<organism evidence="2 3">
    <name type="scientific">Tanacetum coccineum</name>
    <dbReference type="NCBI Taxonomy" id="301880"/>
    <lineage>
        <taxon>Eukaryota</taxon>
        <taxon>Viridiplantae</taxon>
        <taxon>Streptophyta</taxon>
        <taxon>Embryophyta</taxon>
        <taxon>Tracheophyta</taxon>
        <taxon>Spermatophyta</taxon>
        <taxon>Magnoliopsida</taxon>
        <taxon>eudicotyledons</taxon>
        <taxon>Gunneridae</taxon>
        <taxon>Pentapetalae</taxon>
        <taxon>asterids</taxon>
        <taxon>campanulids</taxon>
        <taxon>Asterales</taxon>
        <taxon>Asteraceae</taxon>
        <taxon>Asteroideae</taxon>
        <taxon>Anthemideae</taxon>
        <taxon>Anthemidinae</taxon>
        <taxon>Tanacetum</taxon>
    </lineage>
</organism>
<sequence length="113" mass="12374">MPELEAIEASLNGAIFSEPETASAVNGPIEIEENVNPSVMDSVTDSETDPDVGINFTLYSDSDSEYSDKSVDYLSQGEDELMDLRKRKTKAKKALKSSNKQTLPDKVVVSSRK</sequence>
<dbReference type="Proteomes" id="UP001151760">
    <property type="component" value="Unassembled WGS sequence"/>
</dbReference>
<evidence type="ECO:0000313" key="2">
    <source>
        <dbReference type="EMBL" id="GJT25746.1"/>
    </source>
</evidence>
<protein>
    <submittedName>
        <fullName evidence="2">Uncharacterized protein</fullName>
    </submittedName>
</protein>
<evidence type="ECO:0000256" key="1">
    <source>
        <dbReference type="SAM" id="MobiDB-lite"/>
    </source>
</evidence>
<proteinExistence type="predicted"/>
<evidence type="ECO:0000313" key="3">
    <source>
        <dbReference type="Proteomes" id="UP001151760"/>
    </source>
</evidence>
<feature type="region of interest" description="Disordered" evidence="1">
    <location>
        <begin position="33"/>
        <end position="59"/>
    </location>
</feature>
<accession>A0ABQ5CFA0</accession>
<comment type="caution">
    <text evidence="2">The sequence shown here is derived from an EMBL/GenBank/DDBJ whole genome shotgun (WGS) entry which is preliminary data.</text>
</comment>